<feature type="binding site" evidence="6">
    <location>
        <position position="249"/>
    </location>
    <ligand>
        <name>substrate</name>
    </ligand>
</feature>
<evidence type="ECO:0000256" key="4">
    <source>
        <dbReference type="ARBA" id="ARBA00022801"/>
    </source>
</evidence>
<dbReference type="EMBL" id="WPHM01000004">
    <property type="protein sequence ID" value="MUZ57688.1"/>
    <property type="molecule type" value="Genomic_DNA"/>
</dbReference>
<dbReference type="HAMAP" id="MF_00313">
    <property type="entry name" value="Glutaminase"/>
    <property type="match status" value="1"/>
</dbReference>
<keyword evidence="4 6" id="KW-0378">Hydrolase</keyword>
<feature type="binding site" evidence="6">
    <location>
        <position position="267"/>
    </location>
    <ligand>
        <name>substrate</name>
    </ligand>
</feature>
<evidence type="ECO:0000256" key="3">
    <source>
        <dbReference type="ARBA" id="ARBA00012918"/>
    </source>
</evidence>
<dbReference type="InterPro" id="IPR012338">
    <property type="entry name" value="Beta-lactam/transpept-like"/>
</dbReference>
<dbReference type="PANTHER" id="PTHR12544">
    <property type="entry name" value="GLUTAMINASE"/>
    <property type="match status" value="1"/>
</dbReference>
<evidence type="ECO:0000256" key="1">
    <source>
        <dbReference type="ARBA" id="ARBA00011076"/>
    </source>
</evidence>
<evidence type="ECO:0000313" key="7">
    <source>
        <dbReference type="EMBL" id="MUZ57688.1"/>
    </source>
</evidence>
<dbReference type="GO" id="GO:0006537">
    <property type="term" value="P:glutamate biosynthetic process"/>
    <property type="evidence" value="ECO:0007669"/>
    <property type="project" value="TreeGrafter"/>
</dbReference>
<dbReference type="AlphaFoldDB" id="A0AAE4WDN2"/>
<dbReference type="PANTHER" id="PTHR12544:SF29">
    <property type="entry name" value="GLUTAMINASE"/>
    <property type="match status" value="1"/>
</dbReference>
<dbReference type="GO" id="GO:0004359">
    <property type="term" value="F:glutaminase activity"/>
    <property type="evidence" value="ECO:0007669"/>
    <property type="project" value="UniProtKB-UniRule"/>
</dbReference>
<sequence length="337" mass="36202">MTKPAEPERPSVVDHALIDIHERYRNNRSGALADYIPELAVVDPDRFGIVIASADGRLFSVGDTTAEFTIQSISKALAYCLSIELAGRDVVANRVGVEPSGDPFNAIEFDPRTKRPYNPMINAGAIAVSGIIRDESGADAFRFLLERFSKAAGRSLSLDENVYRSESETGHRNRAIAHLLLGIGVLRPPVDDALDLYFRQCSISVNVTDLAVMGATLANLGENPLTHEQVFDMEAVRHTLSVMFTCGMYDYSGNWAHDVGIPAKSGVGGGIMGVVNRQLGIGAFSPRLDQNGNSVRGIESFKALAEEFGLHAFDPGNQGSAFMSSVLSGKGLRDTGG</sequence>
<comment type="caution">
    <text evidence="7">The sequence shown here is derived from an EMBL/GenBank/DDBJ whole genome shotgun (WGS) entry which is preliminary data.</text>
</comment>
<dbReference type="FunFam" id="3.40.710.10:FF:000005">
    <property type="entry name" value="Glutaminase"/>
    <property type="match status" value="1"/>
</dbReference>
<comment type="catalytic activity">
    <reaction evidence="5 6">
        <text>L-glutamine + H2O = L-glutamate + NH4(+)</text>
        <dbReference type="Rhea" id="RHEA:15889"/>
        <dbReference type="ChEBI" id="CHEBI:15377"/>
        <dbReference type="ChEBI" id="CHEBI:28938"/>
        <dbReference type="ChEBI" id="CHEBI:29985"/>
        <dbReference type="ChEBI" id="CHEBI:58359"/>
        <dbReference type="EC" id="3.5.1.2"/>
    </reaction>
</comment>
<feature type="binding site" evidence="6">
    <location>
        <position position="173"/>
    </location>
    <ligand>
        <name>substrate</name>
    </ligand>
</feature>
<gene>
    <name evidence="6 7" type="primary">glsA</name>
    <name evidence="7" type="ORF">GOZ95_09510</name>
</gene>
<comment type="similarity">
    <text evidence="1 6">Belongs to the glutaminase family.</text>
</comment>
<feature type="binding site" evidence="6">
    <location>
        <position position="166"/>
    </location>
    <ligand>
        <name>substrate</name>
    </ligand>
</feature>
<name>A0AAE4WDN2_AGRVI</name>
<evidence type="ECO:0000256" key="6">
    <source>
        <dbReference type="HAMAP-Rule" id="MF_00313"/>
    </source>
</evidence>
<dbReference type="Pfam" id="PF04960">
    <property type="entry name" value="Glutaminase"/>
    <property type="match status" value="1"/>
</dbReference>
<feature type="binding site" evidence="6">
    <location>
        <position position="122"/>
    </location>
    <ligand>
        <name>substrate</name>
    </ligand>
</feature>
<keyword evidence="6" id="KW-0007">Acetylation</keyword>
<accession>A0AAE4WDN2</accession>
<dbReference type="EC" id="3.5.1.2" evidence="3 6"/>
<evidence type="ECO:0000256" key="2">
    <source>
        <dbReference type="ARBA" id="ARBA00011881"/>
    </source>
</evidence>
<dbReference type="NCBIfam" id="TIGR03814">
    <property type="entry name" value="Gln_ase"/>
    <property type="match status" value="1"/>
</dbReference>
<dbReference type="SUPFAM" id="SSF56601">
    <property type="entry name" value="beta-lactamase/transpeptidase-like"/>
    <property type="match status" value="1"/>
</dbReference>
<feature type="binding site" evidence="6">
    <location>
        <position position="72"/>
    </location>
    <ligand>
        <name>substrate</name>
    </ligand>
</feature>
<dbReference type="GO" id="GO:0006543">
    <property type="term" value="P:L-glutamine catabolic process"/>
    <property type="evidence" value="ECO:0007669"/>
    <property type="project" value="TreeGrafter"/>
</dbReference>
<comment type="subunit">
    <text evidence="2 6">Homotetramer.</text>
</comment>
<dbReference type="Gene3D" id="3.40.710.10">
    <property type="entry name" value="DD-peptidase/beta-lactamase superfamily"/>
    <property type="match status" value="1"/>
</dbReference>
<protein>
    <recommendedName>
        <fullName evidence="3 6">Glutaminase</fullName>
        <ecNumber evidence="3 6">3.5.1.2</ecNumber>
    </recommendedName>
</protein>
<evidence type="ECO:0000313" key="8">
    <source>
        <dbReference type="Proteomes" id="UP000436692"/>
    </source>
</evidence>
<proteinExistence type="inferred from homology"/>
<organism evidence="7 8">
    <name type="scientific">Agrobacterium vitis</name>
    <name type="common">Rhizobium vitis</name>
    <dbReference type="NCBI Taxonomy" id="373"/>
    <lineage>
        <taxon>Bacteria</taxon>
        <taxon>Pseudomonadati</taxon>
        <taxon>Pseudomonadota</taxon>
        <taxon>Alphaproteobacteria</taxon>
        <taxon>Hyphomicrobiales</taxon>
        <taxon>Rhizobiaceae</taxon>
        <taxon>Rhizobium/Agrobacterium group</taxon>
        <taxon>Agrobacterium</taxon>
    </lineage>
</organism>
<reference evidence="7 8" key="1">
    <citation type="submission" date="2019-12" db="EMBL/GenBank/DDBJ databases">
        <title>Whole-genome sequencing of Allorhizobium vitis.</title>
        <authorList>
            <person name="Gan H.M."/>
            <person name="Szegedi E."/>
            <person name="Burr T."/>
            <person name="Savka M.A."/>
        </authorList>
    </citation>
    <scope>NUCLEOTIDE SEQUENCE [LARGE SCALE GENOMIC DNA]</scope>
    <source>
        <strain evidence="7 8">CG989</strain>
    </source>
</reference>
<dbReference type="InterPro" id="IPR015868">
    <property type="entry name" value="Glutaminase"/>
</dbReference>
<dbReference type="Proteomes" id="UP000436692">
    <property type="component" value="Unassembled WGS sequence"/>
</dbReference>
<evidence type="ECO:0000256" key="5">
    <source>
        <dbReference type="ARBA" id="ARBA00049534"/>
    </source>
</evidence>
<feature type="binding site" evidence="6">
    <location>
        <position position="197"/>
    </location>
    <ligand>
        <name>substrate</name>
    </ligand>
</feature>